<dbReference type="KEGG" id="afl:Aflv_1963"/>
<dbReference type="Proteomes" id="UP000000742">
    <property type="component" value="Chromosome"/>
</dbReference>
<dbReference type="EMBL" id="CP000922">
    <property type="protein sequence ID" value="ACJ34324.1"/>
    <property type="molecule type" value="Genomic_DNA"/>
</dbReference>
<dbReference type="STRING" id="491915.Aflv_1963"/>
<dbReference type="eggNOG" id="ENOG5033BSS">
    <property type="taxonomic scope" value="Bacteria"/>
</dbReference>
<name>B7GL95_ANOFW</name>
<protein>
    <submittedName>
        <fullName evidence="1">Uncharacterized conserved protein</fullName>
    </submittedName>
</protein>
<organism evidence="1 2">
    <name type="scientific">Anoxybacillus flavithermus (strain DSM 21510 / WK1)</name>
    <dbReference type="NCBI Taxonomy" id="491915"/>
    <lineage>
        <taxon>Bacteria</taxon>
        <taxon>Bacillati</taxon>
        <taxon>Bacillota</taxon>
        <taxon>Bacilli</taxon>
        <taxon>Bacillales</taxon>
        <taxon>Anoxybacillaceae</taxon>
        <taxon>Anoxybacillus</taxon>
    </lineage>
</organism>
<accession>B7GL95</accession>
<proteinExistence type="predicted"/>
<reference evidence="1 2" key="1">
    <citation type="journal article" date="2008" name="Genome Biol.">
        <title>Encapsulated in silica: genome, proteome and physiology of the thermophilic bacterium Anoxybacillus flavithermus WK1.</title>
        <authorList>
            <person name="Saw J.H."/>
            <person name="Mountain B.W."/>
            <person name="Feng L."/>
            <person name="Omelchenko M.V."/>
            <person name="Hou S."/>
            <person name="Saito J.A."/>
            <person name="Stott M.B."/>
            <person name="Li D."/>
            <person name="Zhao G."/>
            <person name="Wu J."/>
            <person name="Galperin M.Y."/>
            <person name="Koonin E.V."/>
            <person name="Makarova K.S."/>
            <person name="Wolf Y.I."/>
            <person name="Rigden D.J."/>
            <person name="Dunfield P.F."/>
            <person name="Wang L."/>
            <person name="Alam M."/>
        </authorList>
    </citation>
    <scope>NUCLEOTIDE SEQUENCE [LARGE SCALE GENOMIC DNA]</scope>
    <source>
        <strain evidence="2">DSM 21510 / WK1</strain>
    </source>
</reference>
<evidence type="ECO:0000313" key="2">
    <source>
        <dbReference type="Proteomes" id="UP000000742"/>
    </source>
</evidence>
<dbReference type="AlphaFoldDB" id="B7GL95"/>
<gene>
    <name evidence="1" type="ordered locus">Aflv_1963</name>
</gene>
<sequence length="93" mass="10973">MCQYDKIRHSHIVLTCIAKRVKTKGGGMTMTEQEAKQLIEQLRTRNIPHALVKKEHFLTFRHVLVQQEDFKHFRGVAQRGGDVVYYYMDQPRS</sequence>
<evidence type="ECO:0000313" key="1">
    <source>
        <dbReference type="EMBL" id="ACJ34324.1"/>
    </source>
</evidence>
<dbReference type="HOGENOM" id="CLU_185803_0_0_9"/>